<feature type="transmembrane region" description="Helical" evidence="1">
    <location>
        <begin position="15"/>
        <end position="38"/>
    </location>
</feature>
<reference evidence="2 3" key="1">
    <citation type="submission" date="2024-03" db="EMBL/GenBank/DDBJ databases">
        <title>Draft genome sequence of Klenkia sp. LSe6-5.</title>
        <authorList>
            <person name="Duangmal K."/>
            <person name="Chantavorakit T."/>
        </authorList>
    </citation>
    <scope>NUCLEOTIDE SEQUENCE [LARGE SCALE GENOMIC DNA]</scope>
    <source>
        <strain evidence="2 3">LSe6-5</strain>
    </source>
</reference>
<protein>
    <submittedName>
        <fullName evidence="2">Uncharacterized protein</fullName>
    </submittedName>
</protein>
<feature type="transmembrane region" description="Helical" evidence="1">
    <location>
        <begin position="144"/>
        <end position="165"/>
    </location>
</feature>
<name>A0ABU8DXR9_9ACTN</name>
<keyword evidence="1" id="KW-1133">Transmembrane helix</keyword>
<keyword evidence="3" id="KW-1185">Reference proteome</keyword>
<dbReference type="EMBL" id="JBAPLU010000014">
    <property type="protein sequence ID" value="MEI4272824.1"/>
    <property type="molecule type" value="Genomic_DNA"/>
</dbReference>
<dbReference type="Proteomes" id="UP001361570">
    <property type="component" value="Unassembled WGS sequence"/>
</dbReference>
<gene>
    <name evidence="2" type="ORF">TEK04_13930</name>
</gene>
<evidence type="ECO:0000256" key="1">
    <source>
        <dbReference type="SAM" id="Phobius"/>
    </source>
</evidence>
<proteinExistence type="predicted"/>
<evidence type="ECO:0000313" key="2">
    <source>
        <dbReference type="EMBL" id="MEI4272824.1"/>
    </source>
</evidence>
<comment type="caution">
    <text evidence="2">The sequence shown here is derived from an EMBL/GenBank/DDBJ whole genome shotgun (WGS) entry which is preliminary data.</text>
</comment>
<feature type="transmembrane region" description="Helical" evidence="1">
    <location>
        <begin position="85"/>
        <end position="106"/>
    </location>
</feature>
<feature type="transmembrane region" description="Helical" evidence="1">
    <location>
        <begin position="45"/>
        <end position="65"/>
    </location>
</feature>
<accession>A0ABU8DXR9</accession>
<dbReference type="RefSeq" id="WP_336404949.1">
    <property type="nucleotide sequence ID" value="NZ_JBAPLU010000014.1"/>
</dbReference>
<sequence length="261" mass="26755">MVIASVGADGSDRGAAAAVLLPTIALCAALAVGALALVRRTGRRLLLVATVVEVVAATALGLWALEEASSLYDPAGLSPGPGVAFTVAAVALLLAGLATPVVRLALLLQPAVDTWLTTAPPPAPQWSAHTQQWTPAPHRGRGTVIAVLTPAVLLLAATVVVLTTARGGLLPPLADGTGFVPDQGSGSQWSDLYDGGTPIEPPTEDSPLYEAQYDADAQDCYAGDLGACDDLYYATEVGSLYEWLGSTCGGREEYETFGLCD</sequence>
<organism evidence="2 3">
    <name type="scientific">Klenkia sesuvii</name>
    <dbReference type="NCBI Taxonomy" id="3103137"/>
    <lineage>
        <taxon>Bacteria</taxon>
        <taxon>Bacillati</taxon>
        <taxon>Actinomycetota</taxon>
        <taxon>Actinomycetes</taxon>
        <taxon>Geodermatophilales</taxon>
        <taxon>Geodermatophilaceae</taxon>
        <taxon>Klenkia</taxon>
    </lineage>
</organism>
<keyword evidence="1" id="KW-0812">Transmembrane</keyword>
<keyword evidence="1" id="KW-0472">Membrane</keyword>
<evidence type="ECO:0000313" key="3">
    <source>
        <dbReference type="Proteomes" id="UP001361570"/>
    </source>
</evidence>